<dbReference type="NCBIfam" id="TIGR00199">
    <property type="entry name" value="PncC_domain"/>
    <property type="match status" value="1"/>
</dbReference>
<dbReference type="EMBL" id="CP032626">
    <property type="protein sequence ID" value="AYF92764.1"/>
    <property type="molecule type" value="Genomic_DNA"/>
</dbReference>
<gene>
    <name evidence="2" type="ORF">D7I45_04430</name>
</gene>
<name>A0A387APW7_9LACO</name>
<dbReference type="RefSeq" id="WP_120784529.1">
    <property type="nucleotide sequence ID" value="NZ_CP032626.1"/>
</dbReference>
<dbReference type="InterPro" id="IPR008136">
    <property type="entry name" value="CinA_C"/>
</dbReference>
<dbReference type="GO" id="GO:0016787">
    <property type="term" value="F:hydrolase activity"/>
    <property type="evidence" value="ECO:0007669"/>
    <property type="project" value="UniProtKB-KW"/>
</dbReference>
<dbReference type="OrthoDB" id="9801454at2"/>
<evidence type="ECO:0000313" key="2">
    <source>
        <dbReference type="EMBL" id="AYF92764.1"/>
    </source>
</evidence>
<organism evidence="2 3">
    <name type="scientific">Apilactobacillus bombintestini</name>
    <dbReference type="NCBI Taxonomy" id="2419772"/>
    <lineage>
        <taxon>Bacteria</taxon>
        <taxon>Bacillati</taxon>
        <taxon>Bacillota</taxon>
        <taxon>Bacilli</taxon>
        <taxon>Lactobacillales</taxon>
        <taxon>Lactobacillaceae</taxon>
        <taxon>Apilactobacillus</taxon>
    </lineage>
</organism>
<dbReference type="Pfam" id="PF02464">
    <property type="entry name" value="CinA"/>
    <property type="match status" value="1"/>
</dbReference>
<dbReference type="Proteomes" id="UP000272003">
    <property type="component" value="Chromosome"/>
</dbReference>
<sequence>MKFDTSVVNKLIDKDITITGAESLTAGMFQSTIGSVPGVSAIFSGGFVTYSNEAKASLLDIPTEVINTYGVVSSEVAEWMAKQSKKKMGVDVGVSFTGVAGPDSLEGNPAGTVYIGIDYLDHKTFAKKCLFDGNRESVREQSVAMALKMIEAEYKK</sequence>
<dbReference type="SUPFAM" id="SSF142433">
    <property type="entry name" value="CinA-like"/>
    <property type="match status" value="1"/>
</dbReference>
<evidence type="ECO:0000313" key="3">
    <source>
        <dbReference type="Proteomes" id="UP000272003"/>
    </source>
</evidence>
<dbReference type="KEGG" id="abom:D7I45_04430"/>
<keyword evidence="2" id="KW-0378">Hydrolase</keyword>
<dbReference type="InterPro" id="IPR036653">
    <property type="entry name" value="CinA-like_C"/>
</dbReference>
<dbReference type="AlphaFoldDB" id="A0A387APW7"/>
<protein>
    <submittedName>
        <fullName evidence="2">Nicotinamide-nucleotide amidohydrolase family protein</fullName>
    </submittedName>
</protein>
<evidence type="ECO:0000259" key="1">
    <source>
        <dbReference type="Pfam" id="PF02464"/>
    </source>
</evidence>
<dbReference type="Gene3D" id="3.90.950.20">
    <property type="entry name" value="CinA-like"/>
    <property type="match status" value="1"/>
</dbReference>
<accession>A0A387APW7</accession>
<keyword evidence="3" id="KW-1185">Reference proteome</keyword>
<feature type="domain" description="CinA C-terminal" evidence="1">
    <location>
        <begin position="4"/>
        <end position="152"/>
    </location>
</feature>
<reference evidence="2 3" key="1">
    <citation type="submission" date="2018-09" db="EMBL/GenBank/DDBJ databases">
        <title>Genome sequencing of strain BHWM-4.</title>
        <authorList>
            <person name="Heo J."/>
            <person name="Kim S.-J."/>
            <person name="Kwon S.-W."/>
        </authorList>
    </citation>
    <scope>NUCLEOTIDE SEQUENCE [LARGE SCALE GENOMIC DNA]</scope>
    <source>
        <strain evidence="2 3">BHWM-4</strain>
    </source>
</reference>
<proteinExistence type="predicted"/>